<keyword evidence="1" id="KW-1185">Reference proteome</keyword>
<reference evidence="2" key="1">
    <citation type="submission" date="2016-11" db="UniProtKB">
        <authorList>
            <consortium name="WormBaseParasite"/>
        </authorList>
    </citation>
    <scope>IDENTIFICATION</scope>
</reference>
<dbReference type="AlphaFoldDB" id="A0A1I8AD23"/>
<dbReference type="WBParaSite" id="L893_g4497.t1">
    <property type="protein sequence ID" value="L893_g4497.t1"/>
    <property type="gene ID" value="L893_g4497"/>
</dbReference>
<name>A0A1I8AD23_9BILA</name>
<evidence type="ECO:0000313" key="2">
    <source>
        <dbReference type="WBParaSite" id="L893_g4497.t1"/>
    </source>
</evidence>
<organism evidence="1 2">
    <name type="scientific">Steinernema glaseri</name>
    <dbReference type="NCBI Taxonomy" id="37863"/>
    <lineage>
        <taxon>Eukaryota</taxon>
        <taxon>Metazoa</taxon>
        <taxon>Ecdysozoa</taxon>
        <taxon>Nematoda</taxon>
        <taxon>Chromadorea</taxon>
        <taxon>Rhabditida</taxon>
        <taxon>Tylenchina</taxon>
        <taxon>Panagrolaimomorpha</taxon>
        <taxon>Strongyloidoidea</taxon>
        <taxon>Steinernematidae</taxon>
        <taxon>Steinernema</taxon>
    </lineage>
</organism>
<protein>
    <submittedName>
        <fullName evidence="2">Secreted protein</fullName>
    </submittedName>
</protein>
<evidence type="ECO:0000313" key="1">
    <source>
        <dbReference type="Proteomes" id="UP000095287"/>
    </source>
</evidence>
<sequence length="79" mass="8728">MLMMSRVGGTIIPVTLFLSIGMQRIVAVFNRDQQHSENRSGSALVFTSDWSRFSTAAMWAQTCLVAHLYLETDSDGATT</sequence>
<accession>A0A1I8AD23</accession>
<dbReference type="Proteomes" id="UP000095287">
    <property type="component" value="Unplaced"/>
</dbReference>
<proteinExistence type="predicted"/>